<keyword evidence="3" id="KW-1185">Reference proteome</keyword>
<proteinExistence type="predicted"/>
<feature type="transmembrane region" description="Helical" evidence="1">
    <location>
        <begin position="12"/>
        <end position="30"/>
    </location>
</feature>
<keyword evidence="1" id="KW-0472">Membrane</keyword>
<protein>
    <submittedName>
        <fullName evidence="2">Uncharacterized protein</fullName>
    </submittedName>
</protein>
<evidence type="ECO:0000256" key="1">
    <source>
        <dbReference type="SAM" id="Phobius"/>
    </source>
</evidence>
<dbReference type="EMBL" id="JAVFWL010000005">
    <property type="protein sequence ID" value="KAK6755710.1"/>
    <property type="molecule type" value="Genomic_DNA"/>
</dbReference>
<dbReference type="Proteomes" id="UP001303046">
    <property type="component" value="Unassembled WGS sequence"/>
</dbReference>
<keyword evidence="1" id="KW-1133">Transmembrane helix</keyword>
<comment type="caution">
    <text evidence="2">The sequence shown here is derived from an EMBL/GenBank/DDBJ whole genome shotgun (WGS) entry which is preliminary data.</text>
</comment>
<organism evidence="2 3">
    <name type="scientific">Necator americanus</name>
    <name type="common">Human hookworm</name>
    <dbReference type="NCBI Taxonomy" id="51031"/>
    <lineage>
        <taxon>Eukaryota</taxon>
        <taxon>Metazoa</taxon>
        <taxon>Ecdysozoa</taxon>
        <taxon>Nematoda</taxon>
        <taxon>Chromadorea</taxon>
        <taxon>Rhabditida</taxon>
        <taxon>Rhabditina</taxon>
        <taxon>Rhabditomorpha</taxon>
        <taxon>Strongyloidea</taxon>
        <taxon>Ancylostomatidae</taxon>
        <taxon>Bunostominae</taxon>
        <taxon>Necator</taxon>
    </lineage>
</organism>
<name>A0ABR1DZB9_NECAM</name>
<gene>
    <name evidence="2" type="primary">Necator_chrV.g19019</name>
    <name evidence="2" type="ORF">RB195_014228</name>
</gene>
<reference evidence="2 3" key="1">
    <citation type="submission" date="2023-08" db="EMBL/GenBank/DDBJ databases">
        <title>A Necator americanus chromosomal reference genome.</title>
        <authorList>
            <person name="Ilik V."/>
            <person name="Petrzelkova K.J."/>
            <person name="Pardy F."/>
            <person name="Fuh T."/>
            <person name="Niatou-Singa F.S."/>
            <person name="Gouil Q."/>
            <person name="Baker L."/>
            <person name="Ritchie M.E."/>
            <person name="Jex A.R."/>
            <person name="Gazzola D."/>
            <person name="Li H."/>
            <person name="Toshio Fujiwara R."/>
            <person name="Zhan B."/>
            <person name="Aroian R.V."/>
            <person name="Pafco B."/>
            <person name="Schwarz E.M."/>
        </authorList>
    </citation>
    <scope>NUCLEOTIDE SEQUENCE [LARGE SCALE GENOMIC DNA]</scope>
    <source>
        <strain evidence="2 3">Aroian</strain>
        <tissue evidence="2">Whole animal</tissue>
    </source>
</reference>
<evidence type="ECO:0000313" key="2">
    <source>
        <dbReference type="EMBL" id="KAK6755710.1"/>
    </source>
</evidence>
<keyword evidence="1" id="KW-0812">Transmembrane</keyword>
<accession>A0ABR1DZB9</accession>
<evidence type="ECO:0000313" key="3">
    <source>
        <dbReference type="Proteomes" id="UP001303046"/>
    </source>
</evidence>
<sequence length="78" mass="9166">MSKQGKPYETQLMLNTTVINIIILGASQFINFTSMKYTLSEYRILEGRKIYGRRRNISSSFLSFSRRKNADILLNLKW</sequence>